<accession>A0A918PMS9</accession>
<evidence type="ECO:0000313" key="2">
    <source>
        <dbReference type="EMBL" id="GGZ15903.1"/>
    </source>
</evidence>
<protein>
    <recommendedName>
        <fullName evidence="1">Fe/B12 periplasmic-binding domain-containing protein</fullName>
    </recommendedName>
</protein>
<dbReference type="Gene3D" id="3.40.50.1980">
    <property type="entry name" value="Nitrogenase molybdenum iron protein domain"/>
    <property type="match status" value="2"/>
</dbReference>
<gene>
    <name evidence="2" type="ORF">GCM10007049_05160</name>
</gene>
<reference evidence="2" key="2">
    <citation type="submission" date="2020-09" db="EMBL/GenBank/DDBJ databases">
        <authorList>
            <person name="Sun Q."/>
            <person name="Kim S."/>
        </authorList>
    </citation>
    <scope>NUCLEOTIDE SEQUENCE</scope>
    <source>
        <strain evidence="2">KCTC 12368</strain>
    </source>
</reference>
<feature type="domain" description="Fe/B12 periplasmic-binding" evidence="1">
    <location>
        <begin position="36"/>
        <end position="289"/>
    </location>
</feature>
<reference evidence="2" key="1">
    <citation type="journal article" date="2014" name="Int. J. Syst. Evol. Microbiol.">
        <title>Complete genome sequence of Corynebacterium casei LMG S-19264T (=DSM 44701T), isolated from a smear-ripened cheese.</title>
        <authorList>
            <consortium name="US DOE Joint Genome Institute (JGI-PGF)"/>
            <person name="Walter F."/>
            <person name="Albersmeier A."/>
            <person name="Kalinowski J."/>
            <person name="Ruckert C."/>
        </authorList>
    </citation>
    <scope>NUCLEOTIDE SEQUENCE</scope>
    <source>
        <strain evidence="2">KCTC 12368</strain>
    </source>
</reference>
<organism evidence="2 3">
    <name type="scientific">Echinicola pacifica</name>
    <dbReference type="NCBI Taxonomy" id="346377"/>
    <lineage>
        <taxon>Bacteria</taxon>
        <taxon>Pseudomonadati</taxon>
        <taxon>Bacteroidota</taxon>
        <taxon>Cytophagia</taxon>
        <taxon>Cytophagales</taxon>
        <taxon>Cyclobacteriaceae</taxon>
        <taxon>Echinicola</taxon>
    </lineage>
</organism>
<comment type="caution">
    <text evidence="2">The sequence shown here is derived from an EMBL/GenBank/DDBJ whole genome shotgun (WGS) entry which is preliminary data.</text>
</comment>
<dbReference type="Pfam" id="PF01497">
    <property type="entry name" value="Peripla_BP_2"/>
    <property type="match status" value="1"/>
</dbReference>
<keyword evidence="3" id="KW-1185">Reference proteome</keyword>
<evidence type="ECO:0000259" key="1">
    <source>
        <dbReference type="PROSITE" id="PS50983"/>
    </source>
</evidence>
<proteinExistence type="predicted"/>
<dbReference type="PANTHER" id="PTHR30535:SF4">
    <property type="entry name" value="HEMIN-BINDING PERIPLASMIC PROTEIN HMUT"/>
    <property type="match status" value="1"/>
</dbReference>
<dbReference type="InterPro" id="IPR050902">
    <property type="entry name" value="ABC_Transporter_SBP"/>
</dbReference>
<dbReference type="SUPFAM" id="SSF53807">
    <property type="entry name" value="Helical backbone' metal receptor"/>
    <property type="match status" value="1"/>
</dbReference>
<dbReference type="RefSeq" id="WP_018474231.1">
    <property type="nucleotide sequence ID" value="NZ_BMWX01000001.1"/>
</dbReference>
<dbReference type="PANTHER" id="PTHR30535">
    <property type="entry name" value="VITAMIN B12-BINDING PROTEIN"/>
    <property type="match status" value="1"/>
</dbReference>
<sequence length="289" mass="31277">MNRALSLFLIIIAFISCTNKPQEEQAEKEASNSSQKIITAGGTLTEIVYALGHGGDIIATDRTSTYPNSMQELPSIGYRNQIQAEGILSLSPDQVIIEEGYLNNDVVSQLKNSGKSIHEKHKPQNPEEAVQLITDLGLLLNEQDKAQSLIVQLQQDLAKLSAMKEGDGRRPSVAFIMSHGPEMVFLAGRESFAEGMITLAGGQMVAVDFTGLKPLSPEALPALNPDYILLFESGFQAAGGKEGLKSIQGITETTAWRSNQLIAMDGHYLSGFGPRLGQAAIELFQKIHP</sequence>
<dbReference type="PROSITE" id="PS50983">
    <property type="entry name" value="FE_B12_PBP"/>
    <property type="match status" value="1"/>
</dbReference>
<evidence type="ECO:0000313" key="3">
    <source>
        <dbReference type="Proteomes" id="UP000619457"/>
    </source>
</evidence>
<dbReference type="EMBL" id="BMWX01000001">
    <property type="protein sequence ID" value="GGZ15903.1"/>
    <property type="molecule type" value="Genomic_DNA"/>
</dbReference>
<dbReference type="PROSITE" id="PS51257">
    <property type="entry name" value="PROKAR_LIPOPROTEIN"/>
    <property type="match status" value="1"/>
</dbReference>
<dbReference type="Proteomes" id="UP000619457">
    <property type="component" value="Unassembled WGS sequence"/>
</dbReference>
<dbReference type="AlphaFoldDB" id="A0A918PMS9"/>
<dbReference type="InterPro" id="IPR002491">
    <property type="entry name" value="ABC_transptr_periplasmic_BD"/>
</dbReference>
<name>A0A918PMS9_9BACT</name>